<gene>
    <name evidence="1" type="ordered locus">Fluta_2491</name>
</gene>
<dbReference type="InterPro" id="IPR019904">
    <property type="entry name" value="Peroxiredoxin_OsmC"/>
</dbReference>
<dbReference type="HOGENOM" id="CLU_106355_1_0_10"/>
<keyword evidence="2" id="KW-1185">Reference proteome</keyword>
<dbReference type="InterPro" id="IPR015946">
    <property type="entry name" value="KH_dom-like_a/b"/>
</dbReference>
<dbReference type="PANTHER" id="PTHR42830:SF1">
    <property type="entry name" value="OSMOTICALLY INDUCIBLE FAMILY PROTEIN"/>
    <property type="match status" value="1"/>
</dbReference>
<protein>
    <submittedName>
        <fullName evidence="1">Peroxiredoxin, OsmC subfamily</fullName>
    </submittedName>
</protein>
<dbReference type="GO" id="GO:0004601">
    <property type="term" value="F:peroxidase activity"/>
    <property type="evidence" value="ECO:0007669"/>
    <property type="project" value="InterPro"/>
</dbReference>
<dbReference type="RefSeq" id="WP_013687246.1">
    <property type="nucleotide sequence ID" value="NC_015321.1"/>
</dbReference>
<dbReference type="eggNOG" id="COG1764">
    <property type="taxonomic scope" value="Bacteria"/>
</dbReference>
<dbReference type="InterPro" id="IPR036102">
    <property type="entry name" value="OsmC/Ohrsf"/>
</dbReference>
<proteinExistence type="predicted"/>
<evidence type="ECO:0000313" key="1">
    <source>
        <dbReference type="EMBL" id="AEA44476.1"/>
    </source>
</evidence>
<dbReference type="KEGG" id="fte:Fluta_2491"/>
<dbReference type="OrthoDB" id="9807532at2"/>
<reference evidence="1 2" key="1">
    <citation type="journal article" date="2011" name="Stand. Genomic Sci.">
        <title>Complete genome sequence of the gliding freshwater bacterium Fluviicola taffensis type strain (RW262).</title>
        <authorList>
            <person name="Woyke T."/>
            <person name="Chertkov O."/>
            <person name="Lapidus A."/>
            <person name="Nolan M."/>
            <person name="Lucas S."/>
            <person name="Del Rio T.G."/>
            <person name="Tice H."/>
            <person name="Cheng J.F."/>
            <person name="Tapia R."/>
            <person name="Han C."/>
            <person name="Goodwin L."/>
            <person name="Pitluck S."/>
            <person name="Liolios K."/>
            <person name="Pagani I."/>
            <person name="Ivanova N."/>
            <person name="Huntemann M."/>
            <person name="Mavromatis K."/>
            <person name="Mikhailova N."/>
            <person name="Pati A."/>
            <person name="Chen A."/>
            <person name="Palaniappan K."/>
            <person name="Land M."/>
            <person name="Hauser L."/>
            <person name="Brambilla E.M."/>
            <person name="Rohde M."/>
            <person name="Mwirichia R."/>
            <person name="Sikorski J."/>
            <person name="Tindall B.J."/>
            <person name="Goker M."/>
            <person name="Bristow J."/>
            <person name="Eisen J.A."/>
            <person name="Markowitz V."/>
            <person name="Hugenholtz P."/>
            <person name="Klenk H.P."/>
            <person name="Kyrpides N.C."/>
        </authorList>
    </citation>
    <scope>NUCLEOTIDE SEQUENCE [LARGE SCALE GENOMIC DNA]</scope>
    <source>
        <strain evidence="2">DSM 16823 / RW262 / RW262</strain>
    </source>
</reference>
<dbReference type="Gene3D" id="3.30.300.20">
    <property type="match status" value="1"/>
</dbReference>
<dbReference type="NCBIfam" id="TIGR03562">
    <property type="entry name" value="osmo_induc_OsmC"/>
    <property type="match status" value="1"/>
</dbReference>
<dbReference type="Proteomes" id="UP000007463">
    <property type="component" value="Chromosome"/>
</dbReference>
<dbReference type="InterPro" id="IPR052707">
    <property type="entry name" value="OsmC_Ohr_Peroxiredoxin"/>
</dbReference>
<dbReference type="EMBL" id="CP002542">
    <property type="protein sequence ID" value="AEA44476.1"/>
    <property type="molecule type" value="Genomic_DNA"/>
</dbReference>
<sequence length="136" mass="14485">MKRKAEAVWNGTIKEGSGYITTQSTTLNKTQYSFGSRFEEGIGTNPEELLAAAHAGCFTMKLSADLTEAGYTPGELKTSSSITLDNGKITLSALKLTAKIPGISDEEFQRIAKGAEKNCPVSGAFSFAITLEAELI</sequence>
<accession>F2IDT4</accession>
<dbReference type="STRING" id="755732.Fluta_2491"/>
<reference evidence="2" key="2">
    <citation type="submission" date="2011-02" db="EMBL/GenBank/DDBJ databases">
        <title>The complete genome of Fluviicola taffensis DSM 16823.</title>
        <authorList>
            <consortium name="US DOE Joint Genome Institute (JGI-PGF)"/>
            <person name="Lucas S."/>
            <person name="Copeland A."/>
            <person name="Lapidus A."/>
            <person name="Bruce D."/>
            <person name="Goodwin L."/>
            <person name="Pitluck S."/>
            <person name="Kyrpides N."/>
            <person name="Mavromatis K."/>
            <person name="Ivanova N."/>
            <person name="Mikhailova N."/>
            <person name="Pagani I."/>
            <person name="Chertkov O."/>
            <person name="Detter J.C."/>
            <person name="Han C."/>
            <person name="Tapia R."/>
            <person name="Land M."/>
            <person name="Hauser L."/>
            <person name="Markowitz V."/>
            <person name="Cheng J.-F."/>
            <person name="Hugenholtz P."/>
            <person name="Woyke T."/>
            <person name="Wu D."/>
            <person name="Tindall B."/>
            <person name="Pomrenke H.G."/>
            <person name="Brambilla E."/>
            <person name="Klenk H.-P."/>
            <person name="Eisen J.A."/>
        </authorList>
    </citation>
    <scope>NUCLEOTIDE SEQUENCE [LARGE SCALE GENOMIC DNA]</scope>
    <source>
        <strain evidence="2">DSM 16823 / RW262 / RW262</strain>
    </source>
</reference>
<dbReference type="AlphaFoldDB" id="F2IDT4"/>
<dbReference type="PANTHER" id="PTHR42830">
    <property type="entry name" value="OSMOTICALLY INDUCIBLE FAMILY PROTEIN"/>
    <property type="match status" value="1"/>
</dbReference>
<dbReference type="SUPFAM" id="SSF82784">
    <property type="entry name" value="OsmC-like"/>
    <property type="match status" value="1"/>
</dbReference>
<dbReference type="InterPro" id="IPR003718">
    <property type="entry name" value="OsmC/Ohr_fam"/>
</dbReference>
<evidence type="ECO:0000313" key="2">
    <source>
        <dbReference type="Proteomes" id="UP000007463"/>
    </source>
</evidence>
<dbReference type="GO" id="GO:0006979">
    <property type="term" value="P:response to oxidative stress"/>
    <property type="evidence" value="ECO:0007669"/>
    <property type="project" value="InterPro"/>
</dbReference>
<organism evidence="1 2">
    <name type="scientific">Fluviicola taffensis (strain DSM 16823 / NCIMB 13979 / RW262)</name>
    <dbReference type="NCBI Taxonomy" id="755732"/>
    <lineage>
        <taxon>Bacteria</taxon>
        <taxon>Pseudomonadati</taxon>
        <taxon>Bacteroidota</taxon>
        <taxon>Flavobacteriia</taxon>
        <taxon>Flavobacteriales</taxon>
        <taxon>Crocinitomicaceae</taxon>
        <taxon>Fluviicola</taxon>
    </lineage>
</organism>
<name>F2IDT4_FLUTR</name>
<dbReference type="Pfam" id="PF02566">
    <property type="entry name" value="OsmC"/>
    <property type="match status" value="1"/>
</dbReference>